<evidence type="ECO:0000313" key="3">
    <source>
        <dbReference type="Proteomes" id="UP001161276"/>
    </source>
</evidence>
<feature type="transmembrane region" description="Helical" evidence="1">
    <location>
        <begin position="59"/>
        <end position="77"/>
    </location>
</feature>
<evidence type="ECO:0000256" key="1">
    <source>
        <dbReference type="SAM" id="Phobius"/>
    </source>
</evidence>
<feature type="transmembrane region" description="Helical" evidence="1">
    <location>
        <begin position="27"/>
        <end position="47"/>
    </location>
</feature>
<keyword evidence="1" id="KW-0472">Membrane</keyword>
<dbReference type="AlphaFoldDB" id="A0AA42WAJ3"/>
<reference evidence="2" key="1">
    <citation type="submission" date="2022-09" db="EMBL/GenBank/DDBJ databases">
        <title>Intensive care unit water sources are persistently colonized with multi-drug resistant bacteria and are the site of extensive horizontal gene transfer of antibiotic resistance genes.</title>
        <authorList>
            <person name="Diorio-Toth L."/>
        </authorList>
    </citation>
    <scope>NUCLEOTIDE SEQUENCE</scope>
    <source>
        <strain evidence="2">GD03676</strain>
    </source>
</reference>
<dbReference type="RefSeq" id="WP_006226111.1">
    <property type="nucleotide sequence ID" value="NZ_ALJE01000026.1"/>
</dbReference>
<organism evidence="2 3">
    <name type="scientific">Achromobacter marplatensis</name>
    <dbReference type="NCBI Taxonomy" id="470868"/>
    <lineage>
        <taxon>Bacteria</taxon>
        <taxon>Pseudomonadati</taxon>
        <taxon>Pseudomonadota</taxon>
        <taxon>Betaproteobacteria</taxon>
        <taxon>Burkholderiales</taxon>
        <taxon>Alcaligenaceae</taxon>
        <taxon>Achromobacter</taxon>
    </lineage>
</organism>
<keyword evidence="1" id="KW-1133">Transmembrane helix</keyword>
<protein>
    <submittedName>
        <fullName evidence="2">Uncharacterized protein</fullName>
    </submittedName>
</protein>
<comment type="caution">
    <text evidence="2">The sequence shown here is derived from an EMBL/GenBank/DDBJ whole genome shotgun (WGS) entry which is preliminary data.</text>
</comment>
<evidence type="ECO:0000313" key="2">
    <source>
        <dbReference type="EMBL" id="MDH2051615.1"/>
    </source>
</evidence>
<dbReference type="EMBL" id="JAOCKG010000005">
    <property type="protein sequence ID" value="MDH2051615.1"/>
    <property type="molecule type" value="Genomic_DNA"/>
</dbReference>
<proteinExistence type="predicted"/>
<keyword evidence="1" id="KW-0812">Transmembrane</keyword>
<dbReference type="Proteomes" id="UP001161276">
    <property type="component" value="Unassembled WGS sequence"/>
</dbReference>
<sequence>MTAALALQACSFGGAPSYIIFGAYFPRWLMAGLVGVAAALVAHRVFVATGWNRKVPLQLSVCSAIGLTVAVLFWALGTR</sequence>
<accession>A0AA42WAJ3</accession>
<gene>
    <name evidence="2" type="ORF">N5K24_14520</name>
</gene>
<name>A0AA42WAJ3_9BURK</name>